<evidence type="ECO:0000256" key="5">
    <source>
        <dbReference type="RuleBase" id="RU365031"/>
    </source>
</evidence>
<dbReference type="Pfam" id="PF02522">
    <property type="entry name" value="Antibiotic_NAT"/>
    <property type="match status" value="1"/>
</dbReference>
<evidence type="ECO:0000313" key="6">
    <source>
        <dbReference type="EMBL" id="HEG92597.1"/>
    </source>
</evidence>
<evidence type="ECO:0000256" key="2">
    <source>
        <dbReference type="ARBA" id="ARBA00012882"/>
    </source>
</evidence>
<gene>
    <name evidence="6" type="ORF">ENP34_14350</name>
</gene>
<evidence type="ECO:0000256" key="3">
    <source>
        <dbReference type="ARBA" id="ARBA00022679"/>
    </source>
</evidence>
<protein>
    <recommendedName>
        <fullName evidence="2 5">Aminoglycoside N(3)-acetyltransferase</fullName>
        <ecNumber evidence="5">2.3.1.-</ecNumber>
    </recommendedName>
</protein>
<comment type="similarity">
    <text evidence="1 5">Belongs to the antibiotic N-acetyltransferase family.</text>
</comment>
<dbReference type="GO" id="GO:0046677">
    <property type="term" value="P:response to antibiotic"/>
    <property type="evidence" value="ECO:0007669"/>
    <property type="project" value="UniProtKB-KW"/>
</dbReference>
<sequence>MAVSLEDIREGIRALGLSGAVLCVHASLRSFGWVNGGAATVIEGLLAEECTVMVPTFSSCCEIPTPPESAMRPLRHGVDYDAVEPRAEQTARIYTPECGEIDRYLGVIPRTVLSMPGRVRGDHPLDSFTAVGPLAADLVGSQRPDDVYAPFVELVRRSGCVLQMGVGLETMTLIHLAEERAGRTLIRRWALGRDGRPLMVPVGASCSDGFVQLEPVLGPLALAVTVGRSRWRAFPAREALEVAAGAIRADPMVTHCGRPSCRSCHDMVRGGPILLD</sequence>
<dbReference type="AlphaFoldDB" id="A0A831TEZ4"/>
<dbReference type="InterPro" id="IPR003679">
    <property type="entry name" value="Amioglycoside_AcTrfase"/>
</dbReference>
<dbReference type="SUPFAM" id="SSF110710">
    <property type="entry name" value="TTHA0583/YokD-like"/>
    <property type="match status" value="1"/>
</dbReference>
<comment type="catalytic activity">
    <reaction evidence="5">
        <text>a 2-deoxystreptamine antibiotic + acetyl-CoA = an N(3)-acetyl-2-deoxystreptamine antibiotic + CoA + H(+)</text>
        <dbReference type="Rhea" id="RHEA:12665"/>
        <dbReference type="ChEBI" id="CHEBI:15378"/>
        <dbReference type="ChEBI" id="CHEBI:57287"/>
        <dbReference type="ChEBI" id="CHEBI:57288"/>
        <dbReference type="ChEBI" id="CHEBI:57921"/>
        <dbReference type="ChEBI" id="CHEBI:77452"/>
        <dbReference type="EC" id="2.3.1.81"/>
    </reaction>
</comment>
<dbReference type="PANTHER" id="PTHR11104">
    <property type="entry name" value="AMINOGLYCOSIDE N3-ACETYLTRANSFERASE"/>
    <property type="match status" value="1"/>
</dbReference>
<proteinExistence type="inferred from homology"/>
<accession>A0A831TEZ4</accession>
<dbReference type="GO" id="GO:0046353">
    <property type="term" value="F:aminoglycoside 3-N-acetyltransferase activity"/>
    <property type="evidence" value="ECO:0007669"/>
    <property type="project" value="UniProtKB-EC"/>
</dbReference>
<keyword evidence="4 5" id="KW-0012">Acyltransferase</keyword>
<comment type="caution">
    <text evidence="6">The sequence shown here is derived from an EMBL/GenBank/DDBJ whole genome shotgun (WGS) entry which is preliminary data.</text>
</comment>
<dbReference type="EMBL" id="DSIY01000334">
    <property type="protein sequence ID" value="HEG92597.1"/>
    <property type="molecule type" value="Genomic_DNA"/>
</dbReference>
<dbReference type="InterPro" id="IPR028345">
    <property type="entry name" value="Antibiotic_NAT-like"/>
</dbReference>
<name>A0A831TEZ4_9BACT</name>
<organism evidence="6">
    <name type="scientific">Thermorudis peleae</name>
    <dbReference type="NCBI Taxonomy" id="1382356"/>
    <lineage>
        <taxon>Bacteria</taxon>
        <taxon>Pseudomonadati</taxon>
        <taxon>Thermomicrobiota</taxon>
        <taxon>Thermomicrobia</taxon>
        <taxon>Thermomicrobia incertae sedis</taxon>
        <taxon>Thermorudis</taxon>
    </lineage>
</organism>
<evidence type="ECO:0000256" key="1">
    <source>
        <dbReference type="ARBA" id="ARBA00006383"/>
    </source>
</evidence>
<dbReference type="EC" id="2.3.1.-" evidence="5"/>
<keyword evidence="5" id="KW-0046">Antibiotic resistance</keyword>
<evidence type="ECO:0000256" key="4">
    <source>
        <dbReference type="ARBA" id="ARBA00023315"/>
    </source>
</evidence>
<keyword evidence="3 5" id="KW-0808">Transferase</keyword>
<reference evidence="6" key="1">
    <citation type="journal article" date="2020" name="mSystems">
        <title>Genome- and Community-Level Interaction Insights into Carbon Utilization and Element Cycling Functions of Hydrothermarchaeota in Hydrothermal Sediment.</title>
        <authorList>
            <person name="Zhou Z."/>
            <person name="Liu Y."/>
            <person name="Xu W."/>
            <person name="Pan J."/>
            <person name="Luo Z.H."/>
            <person name="Li M."/>
        </authorList>
    </citation>
    <scope>NUCLEOTIDE SEQUENCE [LARGE SCALE GENOMIC DNA]</scope>
    <source>
        <strain evidence="6">SpSt-210</strain>
    </source>
</reference>
<dbReference type="PANTHER" id="PTHR11104:SF0">
    <property type="entry name" value="SPBETA PROPHAGE-DERIVED AMINOGLYCOSIDE N(3')-ACETYLTRANSFERASE-LIKE PROTEIN YOKD"/>
    <property type="match status" value="1"/>
</dbReference>